<dbReference type="SUPFAM" id="SSF48371">
    <property type="entry name" value="ARM repeat"/>
    <property type="match status" value="1"/>
</dbReference>
<evidence type="ECO:0000259" key="2">
    <source>
        <dbReference type="Pfam" id="PF24571"/>
    </source>
</evidence>
<feature type="domain" description="Cohesin subunit SCC3/SA HEAT-repeats" evidence="2">
    <location>
        <begin position="172"/>
        <end position="315"/>
    </location>
</feature>
<dbReference type="GO" id="GO:0007062">
    <property type="term" value="P:sister chromatid cohesion"/>
    <property type="evidence" value="ECO:0007669"/>
    <property type="project" value="TreeGrafter"/>
</dbReference>
<dbReference type="PANTHER" id="PTHR11199:SF0">
    <property type="entry name" value="LD34181P-RELATED"/>
    <property type="match status" value="1"/>
</dbReference>
<feature type="region of interest" description="Disordered" evidence="1">
    <location>
        <begin position="656"/>
        <end position="675"/>
    </location>
</feature>
<name>A0A7S1T5P3_9RHOD</name>
<accession>A0A7S1T5P3</accession>
<proteinExistence type="predicted"/>
<dbReference type="InterPro" id="IPR016024">
    <property type="entry name" value="ARM-type_fold"/>
</dbReference>
<evidence type="ECO:0000313" key="3">
    <source>
        <dbReference type="EMBL" id="CAD9223001.1"/>
    </source>
</evidence>
<sequence length="744" mass="83924">MLIHYPELMDESKAADLCKSIILEDDPKLRVAVGALVAQLLGESNPQDIASNRTNKLEKLRNAQVDSLLRMSRFLFQRTLTYNEVGGIVDALWDLVPSLRDWDVYIELILSGSSRGDSAIKSLSLSTRSGRSSRASSEGQCGKLSGSERVNLLFALALAARKIFEERERHSKKQGEEREWQRMSDIFARHLPALILEYQDDSIVREVLLDIPRLMDFRVYIFGSLEKELQGLLDCLRRLFDRHGSTPSTLSTIAHCLGHVARSENSIRALVESQLIQVDMSTFRSLHVALRAENIDRTDPVELSSAMARASHLVTQLPPSNLQNTCSDVITLVQALLDGSWALADADDLSHLRILIVSTFGWMVKDARDSPSEGKGAEILRFRSTLLNLLLGSELKYQALPVRCIFSSSAASLVSLSKLIPMQDPQITEGAVNEESMIKLRTSLESSLCDVYFTDETSLPDGLNYNRVFELRLLMLGSIAQLVLSQTCSPSIYHLPLVGLCDKALGETDTRIFQFSKSYFLEIRKRFPKILVDIIARGIVFASRFGSDREYCGTLLAHAVLQRFPLASQADRSEEIIRSLFEILLARGRHQPDSPSVFLHCCKPLIGRVCPERTAPLVAELERELLIHFPKSVLEEDRAWNGWRRFRDQLVSKDQKVTLTPKQSSRKRQAPWAERDRPPVVEYALRSQSKNNAVRELDFEVDGVESDRVGDEPTSPHVDERLSEVAEVAPRSRPRVLRMKLHDW</sequence>
<organism evidence="3">
    <name type="scientific">Compsopogon caeruleus</name>
    <dbReference type="NCBI Taxonomy" id="31354"/>
    <lineage>
        <taxon>Eukaryota</taxon>
        <taxon>Rhodophyta</taxon>
        <taxon>Compsopogonophyceae</taxon>
        <taxon>Compsopogonales</taxon>
        <taxon>Compsopogonaceae</taxon>
        <taxon>Compsopogon</taxon>
    </lineage>
</organism>
<dbReference type="GO" id="GO:0008278">
    <property type="term" value="C:cohesin complex"/>
    <property type="evidence" value="ECO:0007669"/>
    <property type="project" value="TreeGrafter"/>
</dbReference>
<dbReference type="AlphaFoldDB" id="A0A7S1T5P3"/>
<dbReference type="Pfam" id="PF24571">
    <property type="entry name" value="HEAT_SCC3-SA"/>
    <property type="match status" value="1"/>
</dbReference>
<reference evidence="3" key="1">
    <citation type="submission" date="2021-01" db="EMBL/GenBank/DDBJ databases">
        <authorList>
            <person name="Corre E."/>
            <person name="Pelletier E."/>
            <person name="Niang G."/>
            <person name="Scheremetjew M."/>
            <person name="Finn R."/>
            <person name="Kale V."/>
            <person name="Holt S."/>
            <person name="Cochrane G."/>
            <person name="Meng A."/>
            <person name="Brown T."/>
            <person name="Cohen L."/>
        </authorList>
    </citation>
    <scope>NUCLEOTIDE SEQUENCE</scope>
    <source>
        <strain evidence="3">SAG 36.94</strain>
    </source>
</reference>
<dbReference type="InterPro" id="IPR056396">
    <property type="entry name" value="HEAT_SCC3-SA"/>
</dbReference>
<dbReference type="PANTHER" id="PTHR11199">
    <property type="entry name" value="STROMAL ANTIGEN"/>
    <property type="match status" value="1"/>
</dbReference>
<dbReference type="GO" id="GO:0003682">
    <property type="term" value="F:chromatin binding"/>
    <property type="evidence" value="ECO:0007669"/>
    <property type="project" value="TreeGrafter"/>
</dbReference>
<evidence type="ECO:0000256" key="1">
    <source>
        <dbReference type="SAM" id="MobiDB-lite"/>
    </source>
</evidence>
<dbReference type="GO" id="GO:0005634">
    <property type="term" value="C:nucleus"/>
    <property type="evidence" value="ECO:0007669"/>
    <property type="project" value="TreeGrafter"/>
</dbReference>
<gene>
    <name evidence="3" type="ORF">CCAE0312_LOCUS662</name>
</gene>
<dbReference type="InterPro" id="IPR039662">
    <property type="entry name" value="Cohesin_Scc3/SA"/>
</dbReference>
<protein>
    <recommendedName>
        <fullName evidence="2">Cohesin subunit SCC3/SA HEAT-repeats domain-containing protein</fullName>
    </recommendedName>
</protein>
<dbReference type="GO" id="GO:0000785">
    <property type="term" value="C:chromatin"/>
    <property type="evidence" value="ECO:0007669"/>
    <property type="project" value="TreeGrafter"/>
</dbReference>
<dbReference type="EMBL" id="HBGH01001339">
    <property type="protein sequence ID" value="CAD9223001.1"/>
    <property type="molecule type" value="Transcribed_RNA"/>
</dbReference>